<name>A0A9W9JNU1_9EURO</name>
<dbReference type="Proteomes" id="UP001150879">
    <property type="component" value="Unassembled WGS sequence"/>
</dbReference>
<dbReference type="OrthoDB" id="4358555at2759"/>
<dbReference type="EMBL" id="JAPQKP010000003">
    <property type="protein sequence ID" value="KAJ5199759.1"/>
    <property type="molecule type" value="Genomic_DNA"/>
</dbReference>
<gene>
    <name evidence="1" type="ORF">N7472_004963</name>
</gene>
<evidence type="ECO:0000313" key="2">
    <source>
        <dbReference type="Proteomes" id="UP001150879"/>
    </source>
</evidence>
<reference evidence="1" key="1">
    <citation type="submission" date="2022-11" db="EMBL/GenBank/DDBJ databases">
        <authorList>
            <person name="Petersen C."/>
        </authorList>
    </citation>
    <scope>NUCLEOTIDE SEQUENCE</scope>
    <source>
        <strain evidence="1">IBT 16849</strain>
    </source>
</reference>
<keyword evidence="2" id="KW-1185">Reference proteome</keyword>
<dbReference type="AlphaFoldDB" id="A0A9W9JNU1"/>
<protein>
    <submittedName>
        <fullName evidence="1">Uncharacterized protein</fullName>
    </submittedName>
</protein>
<evidence type="ECO:0000313" key="1">
    <source>
        <dbReference type="EMBL" id="KAJ5199759.1"/>
    </source>
</evidence>
<reference evidence="1" key="2">
    <citation type="journal article" date="2023" name="IMA Fungus">
        <title>Comparative genomic study of the Penicillium genus elucidates a diverse pangenome and 15 lateral gene transfer events.</title>
        <authorList>
            <person name="Petersen C."/>
            <person name="Sorensen T."/>
            <person name="Nielsen M.R."/>
            <person name="Sondergaard T.E."/>
            <person name="Sorensen J.L."/>
            <person name="Fitzpatrick D.A."/>
            <person name="Frisvad J.C."/>
            <person name="Nielsen K.L."/>
        </authorList>
    </citation>
    <scope>NUCLEOTIDE SEQUENCE</scope>
    <source>
        <strain evidence="1">IBT 16849</strain>
    </source>
</reference>
<comment type="caution">
    <text evidence="1">The sequence shown here is derived from an EMBL/GenBank/DDBJ whole genome shotgun (WGS) entry which is preliminary data.</text>
</comment>
<proteinExistence type="predicted"/>
<organism evidence="1 2">
    <name type="scientific">Penicillium cf. griseofulvum</name>
    <dbReference type="NCBI Taxonomy" id="2972120"/>
    <lineage>
        <taxon>Eukaryota</taxon>
        <taxon>Fungi</taxon>
        <taxon>Dikarya</taxon>
        <taxon>Ascomycota</taxon>
        <taxon>Pezizomycotina</taxon>
        <taxon>Eurotiomycetes</taxon>
        <taxon>Eurotiomycetidae</taxon>
        <taxon>Eurotiales</taxon>
        <taxon>Aspergillaceae</taxon>
        <taxon>Penicillium</taxon>
    </lineage>
</organism>
<sequence length="115" mass="12975">MFHKCVSFKCNQADGTIITPYVSIREYVAHYAEFTEACGQSHIFTSAQYFLFLTAVSNNPSAYKWLNSLRHSGTESFKSVLIPGSSKFVISENRRLAGHPSYPLDDVLYNTNALR</sequence>
<accession>A0A9W9JNU1</accession>